<comment type="pathway">
    <text evidence="2">Carbohydrate biosynthesis; gluconeogenesis.</text>
</comment>
<dbReference type="Gene3D" id="1.20.144.10">
    <property type="entry name" value="Phosphatidic acid phosphatase type 2/haloperoxidase"/>
    <property type="match status" value="1"/>
</dbReference>
<feature type="transmembrane region" description="Helical" evidence="13">
    <location>
        <begin position="325"/>
        <end position="351"/>
    </location>
</feature>
<feature type="transmembrane region" description="Helical" evidence="13">
    <location>
        <begin position="216"/>
        <end position="237"/>
    </location>
</feature>
<dbReference type="InterPro" id="IPR016275">
    <property type="entry name" value="Glucose-6-phosphatase"/>
</dbReference>
<evidence type="ECO:0000256" key="7">
    <source>
        <dbReference type="ARBA" id="ARBA00022801"/>
    </source>
</evidence>
<evidence type="ECO:0000256" key="9">
    <source>
        <dbReference type="ARBA" id="ARBA00022989"/>
    </source>
</evidence>
<evidence type="ECO:0000256" key="2">
    <source>
        <dbReference type="ARBA" id="ARBA00004742"/>
    </source>
</evidence>
<keyword evidence="8" id="KW-0256">Endoplasmic reticulum</keyword>
<comment type="subcellular location">
    <subcellularLocation>
        <location evidence="1">Endoplasmic reticulum membrane</location>
        <topology evidence="1">Multi-pass membrane protein</topology>
    </subcellularLocation>
</comment>
<evidence type="ECO:0000256" key="6">
    <source>
        <dbReference type="ARBA" id="ARBA00022692"/>
    </source>
</evidence>
<dbReference type="SUPFAM" id="SSF48317">
    <property type="entry name" value="Acid phosphatase/Vanadium-dependent haloperoxidase"/>
    <property type="match status" value="1"/>
</dbReference>
<keyword evidence="7" id="KW-0378">Hydrolase</keyword>
<keyword evidence="9 13" id="KW-1133">Transmembrane helix</keyword>
<feature type="binding site" evidence="12">
    <location>
        <position position="90"/>
    </location>
    <ligand>
        <name>substrate</name>
    </ligand>
</feature>
<gene>
    <name evidence="15" type="ORF">JTE90_020815</name>
</gene>
<name>A0AAV6U5L2_9ARAC</name>
<evidence type="ECO:0000256" key="3">
    <source>
        <dbReference type="ARBA" id="ARBA00009266"/>
    </source>
</evidence>
<keyword evidence="16" id="KW-1185">Reference proteome</keyword>
<accession>A0AAV6U5L2</accession>
<evidence type="ECO:0000256" key="8">
    <source>
        <dbReference type="ARBA" id="ARBA00022824"/>
    </source>
</evidence>
<feature type="transmembrane region" description="Helical" evidence="13">
    <location>
        <begin position="162"/>
        <end position="179"/>
    </location>
</feature>
<evidence type="ECO:0000256" key="5">
    <source>
        <dbReference type="ARBA" id="ARBA00022432"/>
    </source>
</evidence>
<comment type="caution">
    <text evidence="15">The sequence shown here is derived from an EMBL/GenBank/DDBJ whole genome shotgun (WGS) entry which is preliminary data.</text>
</comment>
<dbReference type="InterPro" id="IPR000326">
    <property type="entry name" value="PAP2/HPO"/>
</dbReference>
<evidence type="ECO:0000259" key="14">
    <source>
        <dbReference type="SMART" id="SM00014"/>
    </source>
</evidence>
<evidence type="ECO:0000313" key="16">
    <source>
        <dbReference type="Proteomes" id="UP000827092"/>
    </source>
</evidence>
<feature type="transmembrane region" description="Helical" evidence="13">
    <location>
        <begin position="185"/>
        <end position="204"/>
    </location>
</feature>
<dbReference type="Proteomes" id="UP000827092">
    <property type="component" value="Unassembled WGS sequence"/>
</dbReference>
<dbReference type="PANTHER" id="PTHR12591:SF0">
    <property type="entry name" value="FI19814P1"/>
    <property type="match status" value="1"/>
</dbReference>
<proteinExistence type="inferred from homology"/>
<feature type="binding site" evidence="12">
    <location>
        <position position="178"/>
    </location>
    <ligand>
        <name>substrate</name>
    </ligand>
</feature>
<dbReference type="AlphaFoldDB" id="A0AAV6U5L2"/>
<dbReference type="GO" id="GO:0005789">
    <property type="term" value="C:endoplasmic reticulum membrane"/>
    <property type="evidence" value="ECO:0007669"/>
    <property type="project" value="UniProtKB-SubCell"/>
</dbReference>
<feature type="active site" description="Nucleophile" evidence="11">
    <location>
        <position position="184"/>
    </location>
</feature>
<keyword evidence="5" id="KW-0312">Gluconeogenesis</keyword>
<feature type="domain" description="Phosphatidic acid phosphatase type 2/haloperoxidase" evidence="14">
    <location>
        <begin position="64"/>
        <end position="204"/>
    </location>
</feature>
<dbReference type="EMBL" id="JAFNEN010000600">
    <property type="protein sequence ID" value="KAG8179832.1"/>
    <property type="molecule type" value="Genomic_DNA"/>
</dbReference>
<reference evidence="15 16" key="1">
    <citation type="journal article" date="2022" name="Nat. Ecol. Evol.">
        <title>A masculinizing supergene underlies an exaggerated male reproductive morph in a spider.</title>
        <authorList>
            <person name="Hendrickx F."/>
            <person name="De Corte Z."/>
            <person name="Sonet G."/>
            <person name="Van Belleghem S.M."/>
            <person name="Kostlbacher S."/>
            <person name="Vangestel C."/>
        </authorList>
    </citation>
    <scope>NUCLEOTIDE SEQUENCE [LARGE SCALE GENOMIC DNA]</scope>
    <source>
        <strain evidence="15">W744_W776</strain>
    </source>
</reference>
<keyword evidence="10 13" id="KW-0472">Membrane</keyword>
<protein>
    <recommendedName>
        <fullName evidence="4">glucose-6-phosphatase</fullName>
        <ecNumber evidence="4">3.1.3.9</ecNumber>
    </recommendedName>
</protein>
<dbReference type="PANTHER" id="PTHR12591">
    <property type="entry name" value="GLUCOSE-6-PHOSPHATASE"/>
    <property type="match status" value="1"/>
</dbReference>
<dbReference type="InterPro" id="IPR036938">
    <property type="entry name" value="PAP2/HPO_sf"/>
</dbReference>
<dbReference type="GO" id="GO:0006094">
    <property type="term" value="P:gluconeogenesis"/>
    <property type="evidence" value="ECO:0007669"/>
    <property type="project" value="UniProtKB-KW"/>
</dbReference>
<evidence type="ECO:0000313" key="15">
    <source>
        <dbReference type="EMBL" id="KAG8179832.1"/>
    </source>
</evidence>
<feature type="transmembrane region" description="Helical" evidence="13">
    <location>
        <begin position="265"/>
        <end position="283"/>
    </location>
</feature>
<evidence type="ECO:0000256" key="11">
    <source>
        <dbReference type="PIRSR" id="PIRSR000905-1"/>
    </source>
</evidence>
<keyword evidence="6 13" id="KW-0812">Transmembrane</keyword>
<evidence type="ECO:0000256" key="4">
    <source>
        <dbReference type="ARBA" id="ARBA00012634"/>
    </source>
</evidence>
<evidence type="ECO:0000256" key="13">
    <source>
        <dbReference type="SAM" id="Phobius"/>
    </source>
</evidence>
<organism evidence="15 16">
    <name type="scientific">Oedothorax gibbosus</name>
    <dbReference type="NCBI Taxonomy" id="931172"/>
    <lineage>
        <taxon>Eukaryota</taxon>
        <taxon>Metazoa</taxon>
        <taxon>Ecdysozoa</taxon>
        <taxon>Arthropoda</taxon>
        <taxon>Chelicerata</taxon>
        <taxon>Arachnida</taxon>
        <taxon>Araneae</taxon>
        <taxon>Araneomorphae</taxon>
        <taxon>Entelegynae</taxon>
        <taxon>Araneoidea</taxon>
        <taxon>Linyphiidae</taxon>
        <taxon>Erigoninae</taxon>
        <taxon>Oedothorax</taxon>
    </lineage>
</organism>
<feature type="active site" description="Proton donor" evidence="11">
    <location>
        <position position="129"/>
    </location>
</feature>
<evidence type="ECO:0000256" key="10">
    <source>
        <dbReference type="ARBA" id="ARBA00023136"/>
    </source>
</evidence>
<dbReference type="GO" id="GO:0004346">
    <property type="term" value="F:glucose-6-phosphatase activity"/>
    <property type="evidence" value="ECO:0007669"/>
    <property type="project" value="UniProtKB-EC"/>
</dbReference>
<dbReference type="PIRSF" id="PIRSF000905">
    <property type="entry name" value="Glucose-6-phosphatase"/>
    <property type="match status" value="1"/>
</dbReference>
<dbReference type="EC" id="3.1.3.9" evidence="4"/>
<evidence type="ECO:0000256" key="1">
    <source>
        <dbReference type="ARBA" id="ARBA00004477"/>
    </source>
</evidence>
<sequence length="361" mass="41229">MSAMTSVLTGTMDIVYENSVSAIEGLQGRFLQQSNVMFMISNVFDPRYAFLVYSPLFFSLDWNIGKKIMWVTCIAEWLNQMLKWALHGERPYWWIHETHVYNRTGIPNPPDIQQFHMTCETGPGSPSGHAMVTAAVWYVILDSYLKKFNFIKKDSNNFFPKLCWLAYLVLLTTVSASRVFIAAHFPHQCFLGMSIGCLVALWLDKIDQKQQNTFKYCAITTGMLVSALSMYSLLQAIGVDPMWSVSRALKWCAKREYVHLDTSPFFSMMRYVGFFFGMGLGFNSESFKRISKLDFNFIMRIVCAILSVGMCKFSEKITLIGGSTLLIYVQAFLINVVLSYVMIAVVPNIVAKVWNKKQKAQ</sequence>
<feature type="transmembrane region" description="Helical" evidence="13">
    <location>
        <begin position="295"/>
        <end position="313"/>
    </location>
</feature>
<dbReference type="GO" id="GO:0051156">
    <property type="term" value="P:glucose 6-phosphate metabolic process"/>
    <property type="evidence" value="ECO:0007669"/>
    <property type="project" value="TreeGrafter"/>
</dbReference>
<dbReference type="SMART" id="SM00014">
    <property type="entry name" value="acidPPc"/>
    <property type="match status" value="1"/>
</dbReference>
<evidence type="ECO:0000256" key="12">
    <source>
        <dbReference type="PIRSR" id="PIRSR000905-2"/>
    </source>
</evidence>
<dbReference type="Pfam" id="PF01569">
    <property type="entry name" value="PAP2"/>
    <property type="match status" value="1"/>
</dbReference>
<comment type="similarity">
    <text evidence="3">Belongs to the glucose-6-phosphatase family.</text>
</comment>